<dbReference type="OrthoDB" id="9807911at2"/>
<comment type="caution">
    <text evidence="1">The sequence shown here is derived from an EMBL/GenBank/DDBJ whole genome shotgun (WGS) entry which is preliminary data.</text>
</comment>
<evidence type="ECO:0008006" key="3">
    <source>
        <dbReference type="Google" id="ProtNLM"/>
    </source>
</evidence>
<dbReference type="STRING" id="1461694.ATO9_14870"/>
<gene>
    <name evidence="1" type="ORF">ATO9_14870</name>
</gene>
<accession>A0A0A0EAD1</accession>
<name>A0A0A0EAD1_9RHOB</name>
<dbReference type="Proteomes" id="UP000030004">
    <property type="component" value="Unassembled WGS sequence"/>
</dbReference>
<keyword evidence="2" id="KW-1185">Reference proteome</keyword>
<protein>
    <recommendedName>
        <fullName evidence="3">Methyltransferase type 11</fullName>
    </recommendedName>
</protein>
<dbReference type="Pfam" id="PF13489">
    <property type="entry name" value="Methyltransf_23"/>
    <property type="match status" value="1"/>
</dbReference>
<dbReference type="EMBL" id="AQQX01000006">
    <property type="protein sequence ID" value="KGM47881.1"/>
    <property type="molecule type" value="Genomic_DNA"/>
</dbReference>
<dbReference type="SUPFAM" id="SSF53335">
    <property type="entry name" value="S-adenosyl-L-methionine-dependent methyltransferases"/>
    <property type="match status" value="1"/>
</dbReference>
<organism evidence="1 2">
    <name type="scientific">Pseudooceanicola atlanticus</name>
    <dbReference type="NCBI Taxonomy" id="1461694"/>
    <lineage>
        <taxon>Bacteria</taxon>
        <taxon>Pseudomonadati</taxon>
        <taxon>Pseudomonadota</taxon>
        <taxon>Alphaproteobacteria</taxon>
        <taxon>Rhodobacterales</taxon>
        <taxon>Paracoccaceae</taxon>
        <taxon>Pseudooceanicola</taxon>
    </lineage>
</organism>
<sequence>MAQSHLDKIYDVEGPKALREFYDNWADSYDGDLEDQEYVTPSRVAAALADFVPEADRDQPVLDFGCGTGLSGEALSKAGFTQLHGADVSEGMLEKAREKGVYAQLLRLPGGALDPEIIGRYRLVTAAGAISAGAAPAETLPQIVDALPAGGLLVVSYNGHTLEDEAYMAALTRVLTDGATLESAQDGDHLPGIGLKSRVMVLRKT</sequence>
<evidence type="ECO:0000313" key="2">
    <source>
        <dbReference type="Proteomes" id="UP000030004"/>
    </source>
</evidence>
<dbReference type="CDD" id="cd02440">
    <property type="entry name" value="AdoMet_MTases"/>
    <property type="match status" value="1"/>
</dbReference>
<evidence type="ECO:0000313" key="1">
    <source>
        <dbReference type="EMBL" id="KGM47881.1"/>
    </source>
</evidence>
<dbReference type="Gene3D" id="3.40.50.150">
    <property type="entry name" value="Vaccinia Virus protein VP39"/>
    <property type="match status" value="1"/>
</dbReference>
<dbReference type="AlphaFoldDB" id="A0A0A0EAD1"/>
<dbReference type="eggNOG" id="COG4976">
    <property type="taxonomic scope" value="Bacteria"/>
</dbReference>
<dbReference type="InterPro" id="IPR029063">
    <property type="entry name" value="SAM-dependent_MTases_sf"/>
</dbReference>
<proteinExistence type="predicted"/>
<reference evidence="1 2" key="1">
    <citation type="journal article" date="2015" name="Antonie Van Leeuwenhoek">
        <title>Pseudooceanicola atlanticus gen. nov. sp. nov., isolated from surface seawater of the Atlantic Ocean and reclassification of Oceanicola batsensis, Oceanicola marinus, Oceanicola nitratireducens, Oceanicola nanhaiensis, Oceanicola antarcticus and Oceanicola flagellatus, as Pseudooceanicola batsensis comb. nov., Pseudooceanicola marinus comb. nov., Pseudooceanicola nitratireducens comb. nov., Pseudooceanicola nanhaiensis comb. nov., Pseudooceanicola antarcticus comb. nov., and Pseudooceanicola flagellatus comb. nov.</title>
        <authorList>
            <person name="Lai Q."/>
            <person name="Li G."/>
            <person name="Liu X."/>
            <person name="Du Y."/>
            <person name="Sun F."/>
            <person name="Shao Z."/>
        </authorList>
    </citation>
    <scope>NUCLEOTIDE SEQUENCE [LARGE SCALE GENOMIC DNA]</scope>
    <source>
        <strain evidence="1 2">22II-s11g</strain>
    </source>
</reference>
<dbReference type="RefSeq" id="WP_043750641.1">
    <property type="nucleotide sequence ID" value="NZ_AQQX01000006.1"/>
</dbReference>